<reference evidence="5" key="1">
    <citation type="journal article" date="2017" name="PLoS ONE">
        <title>The Agassiz's desert tortoise genome provides a resource for the conservation of a threatened species.</title>
        <authorList>
            <person name="Tollis M."/>
            <person name="DeNardo D.F."/>
            <person name="Cornelius J.A."/>
            <person name="Dolby G.A."/>
            <person name="Edwards T."/>
            <person name="Henen B.T."/>
            <person name="Karl A.E."/>
            <person name="Murphy R.W."/>
            <person name="Kusumi K."/>
        </authorList>
    </citation>
    <scope>NUCLEOTIDE SEQUENCE [LARGE SCALE GENOMIC DNA]</scope>
</reference>
<dbReference type="PRINTS" id="PR01502">
    <property type="entry name" value="UXTPROTEIN"/>
</dbReference>
<dbReference type="GO" id="GO:0003714">
    <property type="term" value="F:transcription corepressor activity"/>
    <property type="evidence" value="ECO:0007669"/>
    <property type="project" value="InterPro"/>
</dbReference>
<dbReference type="NCBIfam" id="TIGR00293">
    <property type="entry name" value="prefoldin subunit alpha"/>
    <property type="match status" value="1"/>
</dbReference>
<dbReference type="STRING" id="38772.ENSGAGP00000016016"/>
<name>A0A452HM50_9SAUR</name>
<keyword evidence="5" id="KW-1185">Reference proteome</keyword>
<proteinExistence type="inferred from homology"/>
<evidence type="ECO:0000313" key="4">
    <source>
        <dbReference type="Ensembl" id="ENSGAGP00000016016.1"/>
    </source>
</evidence>
<evidence type="ECO:0000256" key="2">
    <source>
        <dbReference type="ARBA" id="ARBA00070776"/>
    </source>
</evidence>
<accession>A0A452HM50</accession>
<dbReference type="Pfam" id="PF02996">
    <property type="entry name" value="Prefoldin"/>
    <property type="match status" value="1"/>
</dbReference>
<dbReference type="InterPro" id="IPR004127">
    <property type="entry name" value="Prefoldin_subunit_alpha"/>
</dbReference>
<dbReference type="PANTHER" id="PTHR13345">
    <property type="entry name" value="MEDIATOR OF RNA POLYMERASE II TRANSCRIPTION SUBUNIT 10"/>
    <property type="match status" value="1"/>
</dbReference>
<evidence type="ECO:0000256" key="3">
    <source>
        <dbReference type="ARBA" id="ARBA00082448"/>
    </source>
</evidence>
<evidence type="ECO:0000256" key="1">
    <source>
        <dbReference type="ARBA" id="ARBA00007666"/>
    </source>
</evidence>
<dbReference type="GO" id="GO:0045944">
    <property type="term" value="P:positive regulation of transcription by RNA polymerase II"/>
    <property type="evidence" value="ECO:0007669"/>
    <property type="project" value="TreeGrafter"/>
</dbReference>
<protein>
    <recommendedName>
        <fullName evidence="2">Protein UXT</fullName>
    </recommendedName>
    <alternativeName>
        <fullName evidence="3">Ubiquitously expressed transcript protein</fullName>
    </alternativeName>
</protein>
<dbReference type="AlphaFoldDB" id="A0A452HM50"/>
<dbReference type="CDD" id="cd23158">
    <property type="entry name" value="Prefoldin_UXT"/>
    <property type="match status" value="1"/>
</dbReference>
<comment type="similarity">
    <text evidence="1">Belongs to the UXT family.</text>
</comment>
<dbReference type="PANTHER" id="PTHR13345:SF9">
    <property type="entry name" value="PROTEIN UXT"/>
    <property type="match status" value="1"/>
</dbReference>
<reference evidence="4" key="3">
    <citation type="submission" date="2025-09" db="UniProtKB">
        <authorList>
            <consortium name="Ensembl"/>
        </authorList>
    </citation>
    <scope>IDENTIFICATION</scope>
</reference>
<dbReference type="InterPro" id="IPR003994">
    <property type="entry name" value="UXT"/>
</dbReference>
<dbReference type="Proteomes" id="UP000291020">
    <property type="component" value="Unassembled WGS sequence"/>
</dbReference>
<sequence>MGPAEKVPRYEAFVSDVLQRDLWRVQQQREEVYEKITQHMWLKTVIERLQEADGRAVQTQVDLGYNFFVNADVPDSSRIFVALGYGFFAELTLTEALRFVERKTKLLIELSESLTKDSAKIKANIRMVLEGLRELQGFQDLPEDPRRDLAL</sequence>
<dbReference type="GO" id="GO:0016592">
    <property type="term" value="C:mediator complex"/>
    <property type="evidence" value="ECO:0007669"/>
    <property type="project" value="TreeGrafter"/>
</dbReference>
<dbReference type="InterPro" id="IPR009053">
    <property type="entry name" value="Prefoldin"/>
</dbReference>
<dbReference type="GO" id="GO:0000122">
    <property type="term" value="P:negative regulation of transcription by RNA polymerase II"/>
    <property type="evidence" value="ECO:0007669"/>
    <property type="project" value="InterPro"/>
</dbReference>
<reference evidence="4" key="2">
    <citation type="submission" date="2025-08" db="UniProtKB">
        <authorList>
            <consortium name="Ensembl"/>
        </authorList>
    </citation>
    <scope>IDENTIFICATION</scope>
</reference>
<dbReference type="FunFam" id="1.10.287.370:FF:000007">
    <property type="entry name" value="UXT isoform 1"/>
    <property type="match status" value="1"/>
</dbReference>
<dbReference type="Gene3D" id="1.10.287.370">
    <property type="match status" value="1"/>
</dbReference>
<dbReference type="Ensembl" id="ENSGAGT00000018298.1">
    <property type="protein sequence ID" value="ENSGAGP00000016016.1"/>
    <property type="gene ID" value="ENSGAGG00000012043.1"/>
</dbReference>
<organism evidence="4 5">
    <name type="scientific">Gopherus agassizii</name>
    <name type="common">Agassiz's desert tortoise</name>
    <dbReference type="NCBI Taxonomy" id="38772"/>
    <lineage>
        <taxon>Eukaryota</taxon>
        <taxon>Metazoa</taxon>
        <taxon>Chordata</taxon>
        <taxon>Craniata</taxon>
        <taxon>Vertebrata</taxon>
        <taxon>Euteleostomi</taxon>
        <taxon>Archelosauria</taxon>
        <taxon>Testudinata</taxon>
        <taxon>Testudines</taxon>
        <taxon>Cryptodira</taxon>
        <taxon>Durocryptodira</taxon>
        <taxon>Testudinoidea</taxon>
        <taxon>Testudinidae</taxon>
        <taxon>Gopherus</taxon>
    </lineage>
</organism>
<evidence type="ECO:0000313" key="5">
    <source>
        <dbReference type="Proteomes" id="UP000291020"/>
    </source>
</evidence>
<dbReference type="SUPFAM" id="SSF46579">
    <property type="entry name" value="Prefoldin"/>
    <property type="match status" value="1"/>
</dbReference>